<dbReference type="InterPro" id="IPR011529">
    <property type="entry name" value="Glu_5kinase"/>
</dbReference>
<dbReference type="Proteomes" id="UP000591941">
    <property type="component" value="Unassembled WGS sequence"/>
</dbReference>
<dbReference type="InterPro" id="IPR019797">
    <property type="entry name" value="Glutamate_5-kinase_CS"/>
</dbReference>
<dbReference type="PROSITE" id="PS00902">
    <property type="entry name" value="GLUTAMATE_5_KINASE"/>
    <property type="match status" value="1"/>
</dbReference>
<feature type="binding site" evidence="8">
    <location>
        <position position="14"/>
    </location>
    <ligand>
        <name>ATP</name>
        <dbReference type="ChEBI" id="CHEBI:30616"/>
    </ligand>
</feature>
<dbReference type="InterPro" id="IPR002478">
    <property type="entry name" value="PUA"/>
</dbReference>
<evidence type="ECO:0000256" key="3">
    <source>
        <dbReference type="ARBA" id="ARBA00022650"/>
    </source>
</evidence>
<dbReference type="InterPro" id="IPR036393">
    <property type="entry name" value="AceGlu_kinase-like_sf"/>
</dbReference>
<evidence type="ECO:0000256" key="4">
    <source>
        <dbReference type="ARBA" id="ARBA00022679"/>
    </source>
</evidence>
<dbReference type="PANTHER" id="PTHR43654:SF1">
    <property type="entry name" value="ISOPENTENYL PHOSPHATE KINASE"/>
    <property type="match status" value="1"/>
</dbReference>
<feature type="domain" description="PUA" evidence="9">
    <location>
        <begin position="281"/>
        <end position="363"/>
    </location>
</feature>
<dbReference type="PRINTS" id="PR00474">
    <property type="entry name" value="GLU5KINASE"/>
</dbReference>
<dbReference type="SUPFAM" id="SSF88697">
    <property type="entry name" value="PUA domain-like"/>
    <property type="match status" value="1"/>
</dbReference>
<evidence type="ECO:0000259" key="9">
    <source>
        <dbReference type="SMART" id="SM00359"/>
    </source>
</evidence>
<evidence type="ECO:0000256" key="1">
    <source>
        <dbReference type="ARBA" id="ARBA00022490"/>
    </source>
</evidence>
<dbReference type="PROSITE" id="PS50890">
    <property type="entry name" value="PUA"/>
    <property type="match status" value="1"/>
</dbReference>
<dbReference type="HAMAP" id="MF_00456">
    <property type="entry name" value="ProB"/>
    <property type="match status" value="1"/>
</dbReference>
<comment type="similarity">
    <text evidence="8">Belongs to the glutamate 5-kinase family.</text>
</comment>
<keyword evidence="6 8" id="KW-0418">Kinase</keyword>
<dbReference type="InterPro" id="IPR005715">
    <property type="entry name" value="Glu_5kinase/COase_Synthase"/>
</dbReference>
<dbReference type="GO" id="GO:0003723">
    <property type="term" value="F:RNA binding"/>
    <property type="evidence" value="ECO:0007669"/>
    <property type="project" value="InterPro"/>
</dbReference>
<keyword evidence="1 8" id="KW-0963">Cytoplasm</keyword>
<dbReference type="Gene3D" id="3.40.1160.10">
    <property type="entry name" value="Acetylglutamate kinase-like"/>
    <property type="match status" value="1"/>
</dbReference>
<dbReference type="NCBIfam" id="TIGR01027">
    <property type="entry name" value="proB"/>
    <property type="match status" value="1"/>
</dbReference>
<comment type="pathway">
    <text evidence="8">Amino-acid biosynthesis; L-proline biosynthesis; L-glutamate 5-semialdehyde from L-glutamate: step 1/2.</text>
</comment>
<dbReference type="Pfam" id="PF01472">
    <property type="entry name" value="PUA"/>
    <property type="match status" value="1"/>
</dbReference>
<evidence type="ECO:0000256" key="8">
    <source>
        <dbReference type="HAMAP-Rule" id="MF_00456"/>
    </source>
</evidence>
<proteinExistence type="inferred from homology"/>
<dbReference type="InterPro" id="IPR041739">
    <property type="entry name" value="G5K_ProB"/>
</dbReference>
<comment type="function">
    <text evidence="8">Catalyzes the transfer of a phosphate group to glutamate to form L-glutamate 5-phosphate.</text>
</comment>
<dbReference type="GO" id="GO:0005524">
    <property type="term" value="F:ATP binding"/>
    <property type="evidence" value="ECO:0007669"/>
    <property type="project" value="UniProtKB-KW"/>
</dbReference>
<comment type="subcellular location">
    <subcellularLocation>
        <location evidence="8">Cytoplasm</location>
    </subcellularLocation>
</comment>
<reference evidence="10 11" key="1">
    <citation type="submission" date="2020-08" db="EMBL/GenBank/DDBJ databases">
        <title>Genomic Encyclopedia of Type Strains, Phase IV (KMG-IV): sequencing the most valuable type-strain genomes for metagenomic binning, comparative biology and taxonomic classification.</title>
        <authorList>
            <person name="Goeker M."/>
        </authorList>
    </citation>
    <scope>NUCLEOTIDE SEQUENCE [LARGE SCALE GENOMIC DNA]</scope>
    <source>
        <strain evidence="10 11">DSM 21255</strain>
    </source>
</reference>
<comment type="caution">
    <text evidence="10">The sequence shown here is derived from an EMBL/GenBank/DDBJ whole genome shotgun (WGS) entry which is preliminary data.</text>
</comment>
<evidence type="ECO:0000313" key="11">
    <source>
        <dbReference type="Proteomes" id="UP000591941"/>
    </source>
</evidence>
<dbReference type="RefSeq" id="WP_159821975.1">
    <property type="nucleotide sequence ID" value="NZ_CABWNB010000001.1"/>
</dbReference>
<dbReference type="EMBL" id="JACHHI010000001">
    <property type="protein sequence ID" value="MBB6477140.1"/>
    <property type="molecule type" value="Genomic_DNA"/>
</dbReference>
<keyword evidence="7 8" id="KW-0067">ATP-binding</keyword>
<dbReference type="AlphaFoldDB" id="A0A841R223"/>
<dbReference type="PANTHER" id="PTHR43654">
    <property type="entry name" value="GLUTAMATE 5-KINASE"/>
    <property type="match status" value="1"/>
</dbReference>
<evidence type="ECO:0000256" key="6">
    <source>
        <dbReference type="ARBA" id="ARBA00022777"/>
    </source>
</evidence>
<keyword evidence="5 8" id="KW-0547">Nucleotide-binding</keyword>
<keyword evidence="11" id="KW-1185">Reference proteome</keyword>
<organism evidence="10 11">
    <name type="scientific">Negativicoccus succinicivorans</name>
    <dbReference type="NCBI Taxonomy" id="620903"/>
    <lineage>
        <taxon>Bacteria</taxon>
        <taxon>Bacillati</taxon>
        <taxon>Bacillota</taxon>
        <taxon>Negativicutes</taxon>
        <taxon>Veillonellales</taxon>
        <taxon>Veillonellaceae</taxon>
        <taxon>Negativicoccus</taxon>
    </lineage>
</organism>
<dbReference type="EC" id="2.7.2.11" evidence="8"/>
<evidence type="ECO:0000313" key="10">
    <source>
        <dbReference type="EMBL" id="MBB6477140.1"/>
    </source>
</evidence>
<dbReference type="CDD" id="cd21157">
    <property type="entry name" value="PUA_G5K"/>
    <property type="match status" value="1"/>
</dbReference>
<evidence type="ECO:0000256" key="5">
    <source>
        <dbReference type="ARBA" id="ARBA00022741"/>
    </source>
</evidence>
<dbReference type="OrthoDB" id="9804434at2"/>
<evidence type="ECO:0000256" key="2">
    <source>
        <dbReference type="ARBA" id="ARBA00022605"/>
    </source>
</evidence>
<dbReference type="SUPFAM" id="SSF53633">
    <property type="entry name" value="Carbamate kinase-like"/>
    <property type="match status" value="1"/>
</dbReference>
<dbReference type="GO" id="GO:0055129">
    <property type="term" value="P:L-proline biosynthetic process"/>
    <property type="evidence" value="ECO:0007669"/>
    <property type="project" value="UniProtKB-UniRule"/>
</dbReference>
<feature type="binding site" evidence="8">
    <location>
        <begin position="173"/>
        <end position="174"/>
    </location>
    <ligand>
        <name>ATP</name>
        <dbReference type="ChEBI" id="CHEBI:30616"/>
    </ligand>
</feature>
<dbReference type="GeneID" id="93485447"/>
<dbReference type="InterPro" id="IPR001057">
    <property type="entry name" value="Glu/AcGlu_kinase"/>
</dbReference>
<evidence type="ECO:0000256" key="7">
    <source>
        <dbReference type="ARBA" id="ARBA00022840"/>
    </source>
</evidence>
<dbReference type="SMART" id="SM00359">
    <property type="entry name" value="PUA"/>
    <property type="match status" value="1"/>
</dbReference>
<name>A0A841R223_9FIRM</name>
<accession>A0A841R223</accession>
<comment type="catalytic activity">
    <reaction evidence="8">
        <text>L-glutamate + ATP = L-glutamyl 5-phosphate + ADP</text>
        <dbReference type="Rhea" id="RHEA:14877"/>
        <dbReference type="ChEBI" id="CHEBI:29985"/>
        <dbReference type="ChEBI" id="CHEBI:30616"/>
        <dbReference type="ChEBI" id="CHEBI:58274"/>
        <dbReference type="ChEBI" id="CHEBI:456216"/>
        <dbReference type="EC" id="2.7.2.11"/>
    </reaction>
</comment>
<dbReference type="InterPro" id="IPR015947">
    <property type="entry name" value="PUA-like_sf"/>
</dbReference>
<protein>
    <recommendedName>
        <fullName evidence="8">Glutamate 5-kinase</fullName>
        <ecNumber evidence="8">2.7.2.11</ecNumber>
    </recommendedName>
    <alternativeName>
        <fullName evidence="8">Gamma-glutamyl kinase</fullName>
        <shortName evidence="8">GK</shortName>
    </alternativeName>
</protein>
<keyword evidence="3 8" id="KW-0641">Proline biosynthesis</keyword>
<dbReference type="GO" id="GO:0004349">
    <property type="term" value="F:glutamate 5-kinase activity"/>
    <property type="evidence" value="ECO:0007669"/>
    <property type="project" value="UniProtKB-UniRule"/>
</dbReference>
<feature type="binding site" evidence="8">
    <location>
        <position position="141"/>
    </location>
    <ligand>
        <name>substrate</name>
    </ligand>
</feature>
<dbReference type="PIRSF" id="PIRSF000729">
    <property type="entry name" value="GK"/>
    <property type="match status" value="1"/>
</dbReference>
<dbReference type="CDD" id="cd04242">
    <property type="entry name" value="AAK_G5K_ProB"/>
    <property type="match status" value="1"/>
</dbReference>
<dbReference type="FunFam" id="3.40.1160.10:FF:000018">
    <property type="entry name" value="Glutamate 5-kinase"/>
    <property type="match status" value="1"/>
</dbReference>
<gene>
    <name evidence="8" type="primary">proB</name>
    <name evidence="10" type="ORF">HNR45_000162</name>
</gene>
<dbReference type="InterPro" id="IPR001048">
    <property type="entry name" value="Asp/Glu/Uridylate_kinase"/>
</dbReference>
<dbReference type="Gene3D" id="2.30.130.10">
    <property type="entry name" value="PUA domain"/>
    <property type="match status" value="1"/>
</dbReference>
<keyword evidence="2 8" id="KW-0028">Amino-acid biosynthesis</keyword>
<feature type="binding site" evidence="8">
    <location>
        <position position="54"/>
    </location>
    <ligand>
        <name>substrate</name>
    </ligand>
</feature>
<dbReference type="GO" id="GO:0005829">
    <property type="term" value="C:cytosol"/>
    <property type="evidence" value="ECO:0007669"/>
    <property type="project" value="TreeGrafter"/>
</dbReference>
<keyword evidence="4 8" id="KW-0808">Transferase</keyword>
<sequence>MNRDFQAGKRIVVKVGSSSITHETGIIDLAKINALVYDLATLAAEGYEVVLVSSGAVAAGMPALKMIERPQRLEEKQAAAAVGQGLLIHMYEAAFQAYGITVAQVLLTKGDYLHPRRYMYAQRTLHSLLQFGALPIVNENDTIAVDEFKVGDNDNLAAMVASIIGADMLIILSDVDGLYTANPMTDPESTLISEITQITPAVLALAQGTGSNRGTGGMLTKLEAADICIHSGVHMLICASDEPHVVTRAVHGENIGTWFKARKVHPQMRKRQLLFGTQMKGTLFVDEGCKEAILQHGSSILPIGIIGVEGTFEEGDGVSIRYQGQEIARGTAALTSEELMQVKGVHSADIEKRLGYTPRFLVAVHRDNLVRKG</sequence>
<feature type="binding site" evidence="8">
    <location>
        <position position="153"/>
    </location>
    <ligand>
        <name>substrate</name>
    </ligand>
</feature>
<feature type="binding site" evidence="8">
    <location>
        <begin position="215"/>
        <end position="221"/>
    </location>
    <ligand>
        <name>ATP</name>
        <dbReference type="ChEBI" id="CHEBI:30616"/>
    </ligand>
</feature>
<dbReference type="InterPro" id="IPR036974">
    <property type="entry name" value="PUA_sf"/>
</dbReference>
<dbReference type="UniPathway" id="UPA00098">
    <property type="reaction ID" value="UER00359"/>
</dbReference>
<dbReference type="Pfam" id="PF00696">
    <property type="entry name" value="AA_kinase"/>
    <property type="match status" value="1"/>
</dbReference>